<protein>
    <submittedName>
        <fullName evidence="1">Uncharacterized protein</fullName>
    </submittedName>
</protein>
<name>A0A1D8NCM4_YARLL</name>
<dbReference type="EMBL" id="CP017556">
    <property type="protein sequence ID" value="AOW03380.1"/>
    <property type="molecule type" value="Genomic_DNA"/>
</dbReference>
<reference evidence="1 3" key="1">
    <citation type="journal article" date="2016" name="PLoS ONE">
        <title>Sequence Assembly of Yarrowia lipolytica Strain W29/CLIB89 Shows Transposable Element Diversity.</title>
        <authorList>
            <person name="Magnan C."/>
            <person name="Yu J."/>
            <person name="Chang I."/>
            <person name="Jahn E."/>
            <person name="Kanomata Y."/>
            <person name="Wu J."/>
            <person name="Zeller M."/>
            <person name="Oakes M."/>
            <person name="Baldi P."/>
            <person name="Sandmeyer S."/>
        </authorList>
    </citation>
    <scope>NUCLEOTIDE SEQUENCE [LARGE SCALE GENOMIC DNA]</scope>
    <source>
        <strain evidence="1">CLIB89</strain>
        <strain evidence="3">CLIB89(W29)</strain>
    </source>
</reference>
<reference evidence="2 4" key="2">
    <citation type="submission" date="2018-07" db="EMBL/GenBank/DDBJ databases">
        <title>Draft Genome Assemblies for Five Robust Yarrowia lipolytica Strains Exhibiting High Lipid Production and Pentose Sugar Utilization and Sugar Alcohol Secretion from Undetoxified Lignocellulosic Biomass Hydrolysates.</title>
        <authorList>
            <consortium name="DOE Joint Genome Institute"/>
            <person name="Walker C."/>
            <person name="Ryu S."/>
            <person name="Na H."/>
            <person name="Zane M."/>
            <person name="LaButti K."/>
            <person name="Lipzen A."/>
            <person name="Haridas S."/>
            <person name="Barry K."/>
            <person name="Grigoriev I.V."/>
            <person name="Quarterman J."/>
            <person name="Slininger P."/>
            <person name="Dien B."/>
            <person name="Trinh C.T."/>
        </authorList>
    </citation>
    <scope>NUCLEOTIDE SEQUENCE [LARGE SCALE GENOMIC DNA]</scope>
    <source>
        <strain evidence="2 4">YB392</strain>
    </source>
</reference>
<dbReference type="EMBL" id="KZ859072">
    <property type="protein sequence ID" value="RDW23621.1"/>
    <property type="molecule type" value="Genomic_DNA"/>
</dbReference>
<dbReference type="Proteomes" id="UP000256601">
    <property type="component" value="Unassembled WGS sequence"/>
</dbReference>
<dbReference type="GeneID" id="2910391"/>
<proteinExistence type="predicted"/>
<dbReference type="RefSeq" id="XP_502243.1">
    <property type="nucleotide sequence ID" value="XM_502243.1"/>
</dbReference>
<dbReference type="VEuPathDB" id="FungiDB:YALI1_D00487g"/>
<evidence type="ECO:0000313" key="3">
    <source>
        <dbReference type="Proteomes" id="UP000182444"/>
    </source>
</evidence>
<dbReference type="OrthoDB" id="4077901at2759"/>
<dbReference type="KEGG" id="yli:2910391"/>
<dbReference type="AlphaFoldDB" id="A0A1D8NCM4"/>
<evidence type="ECO:0000313" key="4">
    <source>
        <dbReference type="Proteomes" id="UP000256601"/>
    </source>
</evidence>
<organism evidence="1 3">
    <name type="scientific">Yarrowia lipolytica</name>
    <name type="common">Candida lipolytica</name>
    <dbReference type="NCBI Taxonomy" id="4952"/>
    <lineage>
        <taxon>Eukaryota</taxon>
        <taxon>Fungi</taxon>
        <taxon>Dikarya</taxon>
        <taxon>Ascomycota</taxon>
        <taxon>Saccharomycotina</taxon>
        <taxon>Dipodascomycetes</taxon>
        <taxon>Dipodascales</taxon>
        <taxon>Dipodascales incertae sedis</taxon>
        <taxon>Yarrowia</taxon>
    </lineage>
</organism>
<gene>
    <name evidence="2" type="ORF">B0I71DRAFT_135626</name>
    <name evidence="1" type="ORF">YALI1_D00487g</name>
</gene>
<sequence length="335" mass="38876">MPTTLNDLPVEIVRILAQHIPSTVLRGVNKRLFLFVDVVYEELSRARYAQLGEIASSPAIRSYHNHICNKNHEDETRIWTPETAEAFPEGSWFFIYHFMLRDVRYFDSQTIQRSSELEREKCDYYDELSDFPAAGTWKYFHKPNGCPGLFAANVHWIEIRYEAYLASGVYDVFLNLRTTDFQSLQPLCYLAIEVTPPQDAMVRRPPMSDLSSLGNMLPEKAHNNQNLILNLGRVSVPESEDKKWNRLCVGITDLSNSIKRRLIFNCLQFRAVLDSQQQRAVTPSEYIEETDDSHTWWSVDRTTVEEEGLMWGAYEELNKLKHDHYVVSNTPVEST</sequence>
<dbReference type="Proteomes" id="UP000182444">
    <property type="component" value="Chromosome 1D"/>
</dbReference>
<evidence type="ECO:0000313" key="1">
    <source>
        <dbReference type="EMBL" id="AOW03380.1"/>
    </source>
</evidence>
<dbReference type="VEuPathDB" id="FungiDB:YALI0_D00473g"/>
<accession>A0A1D8NCM4</accession>
<evidence type="ECO:0000313" key="2">
    <source>
        <dbReference type="EMBL" id="RDW23621.1"/>
    </source>
</evidence>